<dbReference type="AlphaFoldDB" id="A0A822YLU3"/>
<keyword evidence="2" id="KW-1185">Reference proteome</keyword>
<reference evidence="1 2" key="1">
    <citation type="journal article" date="2020" name="Mol. Biol. Evol.">
        <title>Distinct Expression and Methylation Patterns for Genes with Different Fates following a Single Whole-Genome Duplication in Flowering Plants.</title>
        <authorList>
            <person name="Shi T."/>
            <person name="Rahmani R.S."/>
            <person name="Gugger P.F."/>
            <person name="Wang M."/>
            <person name="Li H."/>
            <person name="Zhang Y."/>
            <person name="Li Z."/>
            <person name="Wang Q."/>
            <person name="Van de Peer Y."/>
            <person name="Marchal K."/>
            <person name="Chen J."/>
        </authorList>
    </citation>
    <scope>NUCLEOTIDE SEQUENCE [LARGE SCALE GENOMIC DNA]</scope>
    <source>
        <tissue evidence="1">Leaf</tissue>
    </source>
</reference>
<protein>
    <submittedName>
        <fullName evidence="1">Uncharacterized protein</fullName>
    </submittedName>
</protein>
<gene>
    <name evidence="1" type="ORF">HUJ06_010826</name>
</gene>
<comment type="caution">
    <text evidence="1">The sequence shown here is derived from an EMBL/GenBank/DDBJ whole genome shotgun (WGS) entry which is preliminary data.</text>
</comment>
<name>A0A822YLU3_NELNU</name>
<proteinExistence type="predicted"/>
<dbReference type="EMBL" id="DUZY01000003">
    <property type="protein sequence ID" value="DAD31975.1"/>
    <property type="molecule type" value="Genomic_DNA"/>
</dbReference>
<dbReference type="Proteomes" id="UP000607653">
    <property type="component" value="Unassembled WGS sequence"/>
</dbReference>
<organism evidence="1 2">
    <name type="scientific">Nelumbo nucifera</name>
    <name type="common">Sacred lotus</name>
    <dbReference type="NCBI Taxonomy" id="4432"/>
    <lineage>
        <taxon>Eukaryota</taxon>
        <taxon>Viridiplantae</taxon>
        <taxon>Streptophyta</taxon>
        <taxon>Embryophyta</taxon>
        <taxon>Tracheophyta</taxon>
        <taxon>Spermatophyta</taxon>
        <taxon>Magnoliopsida</taxon>
        <taxon>Proteales</taxon>
        <taxon>Nelumbonaceae</taxon>
        <taxon>Nelumbo</taxon>
    </lineage>
</organism>
<accession>A0A822YLU3</accession>
<evidence type="ECO:0000313" key="1">
    <source>
        <dbReference type="EMBL" id="DAD31975.1"/>
    </source>
</evidence>
<evidence type="ECO:0000313" key="2">
    <source>
        <dbReference type="Proteomes" id="UP000607653"/>
    </source>
</evidence>
<sequence length="158" mass="17845">MNESAAVTGQYGLVWAEETPTTGTYQPSTKKRNDCSFTERTVVIVITNGQSKANKVSGWVACSMLSQIQVMEGKTISPEYVVKGRKMRLMKETVKRTELKIERPREKALALALTVQDSHDSLPSCMVRLKTHAFSDIHVFINQRVSSRDQLKRPSWLD</sequence>